<evidence type="ECO:0000259" key="2">
    <source>
        <dbReference type="PROSITE" id="PS51340"/>
    </source>
</evidence>
<dbReference type="Pfam" id="PF03473">
    <property type="entry name" value="MOSC"/>
    <property type="match status" value="1"/>
</dbReference>
<evidence type="ECO:0000256" key="1">
    <source>
        <dbReference type="SAM" id="Phobius"/>
    </source>
</evidence>
<dbReference type="InterPro" id="IPR005303">
    <property type="entry name" value="MOCOS_middle"/>
</dbReference>
<keyword evidence="1" id="KW-0472">Membrane</keyword>
<keyword evidence="1" id="KW-0812">Transmembrane</keyword>
<protein>
    <submittedName>
        <fullName evidence="3">CLUMA_CG015274, isoform A</fullName>
    </submittedName>
</protein>
<evidence type="ECO:0000313" key="4">
    <source>
        <dbReference type="Proteomes" id="UP000183832"/>
    </source>
</evidence>
<feature type="transmembrane region" description="Helical" evidence="1">
    <location>
        <begin position="6"/>
        <end position="26"/>
    </location>
</feature>
<keyword evidence="1" id="KW-1133">Transmembrane helix</keyword>
<feature type="domain" description="MOSC" evidence="2">
    <location>
        <begin position="177"/>
        <end position="325"/>
    </location>
</feature>
<sequence length="327" mass="37160">MTDLITTRVQYAVVIGISIIMLWKLLKKRPTKNIPKKWKKVGELSDLMCFPIKSGGVVRSDEFDCINIGLQKNYIRDRTFMVVNSSGEFITARAHPKLVQVAPYVDNDYSVMILSAPDMSNINIDVAQLSTLKPKKAVVWGEAVDAIDAGDDAARWFSQFILGKESGLRLVFYPASYPTRDVREKNKVFKSAVPADTGALHDATSFMLINESSIEELNSRVEKYVTPLQFRPNFVVKEVKPYEEDSWKWIKIGEEAVFENVKPCTRCIFTNIDPITAERNSNEEPLKTLKTYRKFENCGDSPVMGIHLGLRRKGVIRLNDPIYIEEN</sequence>
<dbReference type="GO" id="GO:0030151">
    <property type="term" value="F:molybdenum ion binding"/>
    <property type="evidence" value="ECO:0007669"/>
    <property type="project" value="InterPro"/>
</dbReference>
<dbReference type="PROSITE" id="PS51340">
    <property type="entry name" value="MOSC"/>
    <property type="match status" value="1"/>
</dbReference>
<evidence type="ECO:0000313" key="3">
    <source>
        <dbReference type="EMBL" id="CRL02331.1"/>
    </source>
</evidence>
<dbReference type="Pfam" id="PF03476">
    <property type="entry name" value="MOSC_N"/>
    <property type="match status" value="1"/>
</dbReference>
<dbReference type="STRING" id="568069.A0A1J1IQ16"/>
<reference evidence="3 4" key="1">
    <citation type="submission" date="2015-04" db="EMBL/GenBank/DDBJ databases">
        <authorList>
            <person name="Syromyatnikov M.Y."/>
            <person name="Popov V.N."/>
        </authorList>
    </citation>
    <scope>NUCLEOTIDE SEQUENCE [LARGE SCALE GENOMIC DNA]</scope>
</reference>
<dbReference type="AlphaFoldDB" id="A0A1J1IQ16"/>
<dbReference type="EMBL" id="CVRI01000057">
    <property type="protein sequence ID" value="CRL02331.1"/>
    <property type="molecule type" value="Genomic_DNA"/>
</dbReference>
<proteinExistence type="predicted"/>
<dbReference type="GO" id="GO:0003824">
    <property type="term" value="F:catalytic activity"/>
    <property type="evidence" value="ECO:0007669"/>
    <property type="project" value="InterPro"/>
</dbReference>
<keyword evidence="4" id="KW-1185">Reference proteome</keyword>
<dbReference type="PANTHER" id="PTHR14237">
    <property type="entry name" value="MOLYBDOPTERIN COFACTOR SULFURASE MOSC"/>
    <property type="match status" value="1"/>
</dbReference>
<dbReference type="Proteomes" id="UP000183832">
    <property type="component" value="Unassembled WGS sequence"/>
</dbReference>
<name>A0A1J1IQ16_9DIPT</name>
<accession>A0A1J1IQ16</accession>
<organism evidence="3 4">
    <name type="scientific">Clunio marinus</name>
    <dbReference type="NCBI Taxonomy" id="568069"/>
    <lineage>
        <taxon>Eukaryota</taxon>
        <taxon>Metazoa</taxon>
        <taxon>Ecdysozoa</taxon>
        <taxon>Arthropoda</taxon>
        <taxon>Hexapoda</taxon>
        <taxon>Insecta</taxon>
        <taxon>Pterygota</taxon>
        <taxon>Neoptera</taxon>
        <taxon>Endopterygota</taxon>
        <taxon>Diptera</taxon>
        <taxon>Nematocera</taxon>
        <taxon>Chironomoidea</taxon>
        <taxon>Chironomidae</taxon>
        <taxon>Clunio</taxon>
    </lineage>
</organism>
<dbReference type="SUPFAM" id="SSF141673">
    <property type="entry name" value="MOSC N-terminal domain-like"/>
    <property type="match status" value="1"/>
</dbReference>
<dbReference type="InterPro" id="IPR011037">
    <property type="entry name" value="Pyrv_Knase-like_insert_dom_sf"/>
</dbReference>
<dbReference type="OrthoDB" id="17255at2759"/>
<dbReference type="PANTHER" id="PTHR14237:SF19">
    <property type="entry name" value="MITOCHONDRIAL AMIDOXIME REDUCING COMPONENT 1"/>
    <property type="match status" value="1"/>
</dbReference>
<dbReference type="GO" id="GO:0030170">
    <property type="term" value="F:pyridoxal phosphate binding"/>
    <property type="evidence" value="ECO:0007669"/>
    <property type="project" value="InterPro"/>
</dbReference>
<gene>
    <name evidence="3" type="ORF">CLUMA_CG015274</name>
</gene>
<dbReference type="SUPFAM" id="SSF50800">
    <property type="entry name" value="PK beta-barrel domain-like"/>
    <property type="match status" value="1"/>
</dbReference>
<dbReference type="InterPro" id="IPR005302">
    <property type="entry name" value="MoCF_Sase_C"/>
</dbReference>